<organism evidence="2 3">
    <name type="scientific">Actinacidiphila oryziradicis</name>
    <dbReference type="NCBI Taxonomy" id="2571141"/>
    <lineage>
        <taxon>Bacteria</taxon>
        <taxon>Bacillati</taxon>
        <taxon>Actinomycetota</taxon>
        <taxon>Actinomycetes</taxon>
        <taxon>Kitasatosporales</taxon>
        <taxon>Streptomycetaceae</taxon>
        <taxon>Actinacidiphila</taxon>
    </lineage>
</organism>
<name>A0A4U0S1J9_9ACTN</name>
<dbReference type="AlphaFoldDB" id="A0A4U0S1J9"/>
<proteinExistence type="predicted"/>
<evidence type="ECO:0000313" key="3">
    <source>
        <dbReference type="Proteomes" id="UP000305778"/>
    </source>
</evidence>
<dbReference type="Proteomes" id="UP000305778">
    <property type="component" value="Unassembled WGS sequence"/>
</dbReference>
<dbReference type="EMBL" id="SUMC01000067">
    <property type="protein sequence ID" value="TKA01988.1"/>
    <property type="molecule type" value="Genomic_DNA"/>
</dbReference>
<comment type="caution">
    <text evidence="2">The sequence shown here is derived from an EMBL/GenBank/DDBJ whole genome shotgun (WGS) entry which is preliminary data.</text>
</comment>
<reference evidence="2 3" key="1">
    <citation type="submission" date="2019-04" db="EMBL/GenBank/DDBJ databases">
        <title>Streptomyces oryziradicis sp. nov., a novel actinomycete isolated from rhizosphere soil of rice (Oryza sativa L.).</title>
        <authorList>
            <person name="Li C."/>
        </authorList>
    </citation>
    <scope>NUCLEOTIDE SEQUENCE [LARGE SCALE GENOMIC DNA]</scope>
    <source>
        <strain evidence="2 3">NEAU-C40</strain>
    </source>
</reference>
<dbReference type="RefSeq" id="WP_136729002.1">
    <property type="nucleotide sequence ID" value="NZ_SUMC01000067.1"/>
</dbReference>
<sequence length="167" mass="17565">MTATPRPAGHSEPPKAPTRTTEGAVTGAEWLLTAQPDPGSIRQQWAACGMALFITGRNWDAVELPGFGLESARALADLGVTGPVVHVPGAETLWVLVPPGTAAWWLPVPGITVYGSRWRVRSMLLPTPDRVASPGTYWITPPDGTGRLTNPMALRSALAAPGAEAAR</sequence>
<accession>A0A4U0S1J9</accession>
<protein>
    <recommendedName>
        <fullName evidence="4">DNA primase/polymerase bifunctional N-terminal domain-containing protein</fullName>
    </recommendedName>
</protein>
<gene>
    <name evidence="2" type="ORF">FCI23_39655</name>
</gene>
<evidence type="ECO:0000256" key="1">
    <source>
        <dbReference type="SAM" id="MobiDB-lite"/>
    </source>
</evidence>
<evidence type="ECO:0000313" key="2">
    <source>
        <dbReference type="EMBL" id="TKA01988.1"/>
    </source>
</evidence>
<evidence type="ECO:0008006" key="4">
    <source>
        <dbReference type="Google" id="ProtNLM"/>
    </source>
</evidence>
<keyword evidence="3" id="KW-1185">Reference proteome</keyword>
<feature type="region of interest" description="Disordered" evidence="1">
    <location>
        <begin position="1"/>
        <end position="23"/>
    </location>
</feature>
<dbReference type="OrthoDB" id="3852429at2"/>